<dbReference type="RefSeq" id="WP_016149142.1">
    <property type="nucleotide sequence ID" value="NZ_KB976105.1"/>
</dbReference>
<evidence type="ECO:0000313" key="2">
    <source>
        <dbReference type="Proteomes" id="UP000013981"/>
    </source>
</evidence>
<comment type="caution">
    <text evidence="1">The sequence shown here is derived from an EMBL/GenBank/DDBJ whole genome shotgun (WGS) entry which is preliminary data.</text>
</comment>
<gene>
    <name evidence="1" type="ORF">HMPREF1526_03056</name>
</gene>
<dbReference type="Proteomes" id="UP000013981">
    <property type="component" value="Unassembled WGS sequence"/>
</dbReference>
<dbReference type="eggNOG" id="ENOG5033NXD">
    <property type="taxonomic scope" value="Bacteria"/>
</dbReference>
<reference evidence="1 2" key="1">
    <citation type="submission" date="2013-01" db="EMBL/GenBank/DDBJ databases">
        <title>The Genome Sequence of Butyricicoccus pullicaecorum 1.2.</title>
        <authorList>
            <consortium name="The Broad Institute Genome Sequencing Platform"/>
            <person name="Earl A."/>
            <person name="Ward D."/>
            <person name="Feldgarden M."/>
            <person name="Gevers D."/>
            <person name="Van Immerseel F."/>
            <person name="Eeckhaut V."/>
            <person name="Walker B."/>
            <person name="Young S.K."/>
            <person name="Zeng Q."/>
            <person name="Gargeya S."/>
            <person name="Fitzgerald M."/>
            <person name="Haas B."/>
            <person name="Abouelleil A."/>
            <person name="Alvarado L."/>
            <person name="Arachchi H.M."/>
            <person name="Berlin A.M."/>
            <person name="Chapman S.B."/>
            <person name="Dewar J."/>
            <person name="Goldberg J."/>
            <person name="Griggs A."/>
            <person name="Gujja S."/>
            <person name="Hansen M."/>
            <person name="Howarth C."/>
            <person name="Imamovic A."/>
            <person name="Larimer J."/>
            <person name="McCowan C."/>
            <person name="Murphy C."/>
            <person name="Neiman D."/>
            <person name="Pearson M."/>
            <person name="Priest M."/>
            <person name="Roberts A."/>
            <person name="Saif S."/>
            <person name="Shea T."/>
            <person name="Sisk P."/>
            <person name="Sykes S."/>
            <person name="Wortman J."/>
            <person name="Nusbaum C."/>
            <person name="Birren B."/>
        </authorList>
    </citation>
    <scope>NUCLEOTIDE SEQUENCE [LARGE SCALE GENOMIC DNA]</scope>
    <source>
        <strain evidence="1 2">1.2</strain>
    </source>
</reference>
<sequence>MPNHFCPQCGTPLAKDTVSWRVSFPPEIIDAPDAPFLLDFLNARMGSAEVRSAGELLLTPEEWHALQSDLRAAGDPDQTISIPDSSTYQFTARLRDHTPVSLQVSACCPHCGQPHGGLPGQDLPADFFQFERVIGVAIAGAVSWGKTCLLLSLLLDQCAALNRASALNPCLPHSKQTRFYFTAPRLSDRVQEMLRQLNYSPYRCPQGTRALDAPIPLEMDDRTTGKRYLILLYDTAGEFYNNNQAAQLRFLRYAAGLIYLISPEQTLLRFSASHACTLQPLSEEEQARMQADPSRRIPPTVWRRQARTPPVVPAGNLLRDLRGLNGSQNLLPCARDQHVAYVLVKADRLYGDASNAFSQLCGADALKPEHFSIQPGAYYMRSEVNALLFDHFIGALPHAFQPYFPHYSLHTVSALGSEPVVDPQSNLYHLTQPPAPHLVEEPLLSVIRHGLTETRG</sequence>
<evidence type="ECO:0000313" key="1">
    <source>
        <dbReference type="EMBL" id="EOQ35589.1"/>
    </source>
</evidence>
<proteinExistence type="predicted"/>
<organism evidence="1 2">
    <name type="scientific">Butyricicoccus pullicaecorum 1.2</name>
    <dbReference type="NCBI Taxonomy" id="1203606"/>
    <lineage>
        <taxon>Bacteria</taxon>
        <taxon>Bacillati</taxon>
        <taxon>Bacillota</taxon>
        <taxon>Clostridia</taxon>
        <taxon>Eubacteriales</taxon>
        <taxon>Butyricicoccaceae</taxon>
        <taxon>Butyricicoccus</taxon>
    </lineage>
</organism>
<dbReference type="AlphaFoldDB" id="R8VSY6"/>
<dbReference type="PATRIC" id="fig|1203606.4.peg.3016"/>
<protein>
    <submittedName>
        <fullName evidence="1">Uncharacterized protein</fullName>
    </submittedName>
</protein>
<dbReference type="HOGENOM" id="CLU_599471_0_0_9"/>
<dbReference type="EMBL" id="AQOB01000015">
    <property type="protein sequence ID" value="EOQ35589.1"/>
    <property type="molecule type" value="Genomic_DNA"/>
</dbReference>
<name>R8VSY6_9FIRM</name>
<accession>R8VSY6</accession>
<keyword evidence="2" id="KW-1185">Reference proteome</keyword>